<dbReference type="SUPFAM" id="SSF109854">
    <property type="entry name" value="DinB/YfiT-like putative metalloenzymes"/>
    <property type="match status" value="1"/>
</dbReference>
<name>A0A495PUD2_9FLAO</name>
<evidence type="ECO:0000313" key="3">
    <source>
        <dbReference type="Proteomes" id="UP000276282"/>
    </source>
</evidence>
<comment type="caution">
    <text evidence="2">The sequence shown here is derived from an EMBL/GenBank/DDBJ whole genome shotgun (WGS) entry which is preliminary data.</text>
</comment>
<proteinExistence type="predicted"/>
<protein>
    <submittedName>
        <fullName evidence="2">DinB family protein</fullName>
    </submittedName>
</protein>
<dbReference type="InterPro" id="IPR024775">
    <property type="entry name" value="DinB-like"/>
</dbReference>
<dbReference type="Proteomes" id="UP000276282">
    <property type="component" value="Unassembled WGS sequence"/>
</dbReference>
<dbReference type="AlphaFoldDB" id="A0A495PUD2"/>
<dbReference type="Pfam" id="PF12867">
    <property type="entry name" value="DinB_2"/>
    <property type="match status" value="1"/>
</dbReference>
<accession>A0A495PUD2</accession>
<dbReference type="RefSeq" id="WP_121345661.1">
    <property type="nucleotide sequence ID" value="NZ_RBLG01000002.1"/>
</dbReference>
<sequence length="156" mass="18603">MQEIKNQLIEHIKGGAAFMPVQDLLKFISSEEICKRPKDLPYSFYEIFYHMRFAQKDILDYVKNEDYIAHQWPQDYWPKSNSLNSSEDWELLKTNYFQEQQEFINYIKHTNNDLSRPVNSETKNSLIREILLVIEHNAYHTGQLMIVLRSLGLYPA</sequence>
<reference evidence="2 3" key="1">
    <citation type="submission" date="2018-10" db="EMBL/GenBank/DDBJ databases">
        <title>Genomic Encyclopedia of Archaeal and Bacterial Type Strains, Phase II (KMG-II): from individual species to whole genera.</title>
        <authorList>
            <person name="Goeker M."/>
        </authorList>
    </citation>
    <scope>NUCLEOTIDE SEQUENCE [LARGE SCALE GENOMIC DNA]</scope>
    <source>
        <strain evidence="2 3">DSM 19839</strain>
    </source>
</reference>
<evidence type="ECO:0000259" key="1">
    <source>
        <dbReference type="Pfam" id="PF12867"/>
    </source>
</evidence>
<dbReference type="InterPro" id="IPR034660">
    <property type="entry name" value="DinB/YfiT-like"/>
</dbReference>
<evidence type="ECO:0000313" key="2">
    <source>
        <dbReference type="EMBL" id="RKS53586.1"/>
    </source>
</evidence>
<dbReference type="Gene3D" id="1.20.120.450">
    <property type="entry name" value="dinb family like domain"/>
    <property type="match status" value="1"/>
</dbReference>
<keyword evidence="3" id="KW-1185">Reference proteome</keyword>
<feature type="domain" description="DinB-like" evidence="1">
    <location>
        <begin position="23"/>
        <end position="144"/>
    </location>
</feature>
<dbReference type="EMBL" id="RBLG01000002">
    <property type="protein sequence ID" value="RKS53586.1"/>
    <property type="molecule type" value="Genomic_DNA"/>
</dbReference>
<gene>
    <name evidence="2" type="ORF">BC962_1839</name>
</gene>
<organism evidence="2 3">
    <name type="scientific">Gillisia mitskevichiae</name>
    <dbReference type="NCBI Taxonomy" id="270921"/>
    <lineage>
        <taxon>Bacteria</taxon>
        <taxon>Pseudomonadati</taxon>
        <taxon>Bacteroidota</taxon>
        <taxon>Flavobacteriia</taxon>
        <taxon>Flavobacteriales</taxon>
        <taxon>Flavobacteriaceae</taxon>
        <taxon>Gillisia</taxon>
    </lineage>
</organism>
<dbReference type="OrthoDB" id="9798830at2"/>